<sequence>MVVTFFCCIVVSGCSVTDLAEGKRQDLEFTVIRKEELPEELKETIDEKKANPFRITYTDKGKMYIARGYGEQKTSGYSIQVTDVYETGKAVHIRTVLEGPGEKEKVTEKKTYPYVAVKLDYYDKQVVFEE</sequence>
<accession>A0ABS7L5G1</accession>
<dbReference type="InterPro" id="IPR025748">
    <property type="entry name" value="PrcB_C_dom"/>
</dbReference>
<name>A0ABS7L5G1_9FIRM</name>
<dbReference type="Pfam" id="PF14343">
    <property type="entry name" value="PrcB_C"/>
    <property type="match status" value="1"/>
</dbReference>
<organism evidence="2 3">
    <name type="scientific">Sellimonas caecigallum</name>
    <dbReference type="NCBI Taxonomy" id="2592333"/>
    <lineage>
        <taxon>Bacteria</taxon>
        <taxon>Bacillati</taxon>
        <taxon>Bacillota</taxon>
        <taxon>Clostridia</taxon>
        <taxon>Lachnospirales</taxon>
        <taxon>Lachnospiraceae</taxon>
        <taxon>Sellimonas</taxon>
    </lineage>
</organism>
<keyword evidence="3" id="KW-1185">Reference proteome</keyword>
<dbReference type="GO" id="GO:0008233">
    <property type="term" value="F:peptidase activity"/>
    <property type="evidence" value="ECO:0007669"/>
    <property type="project" value="UniProtKB-KW"/>
</dbReference>
<dbReference type="GO" id="GO:0006508">
    <property type="term" value="P:proteolysis"/>
    <property type="evidence" value="ECO:0007669"/>
    <property type="project" value="UniProtKB-KW"/>
</dbReference>
<keyword evidence="2" id="KW-0645">Protease</keyword>
<reference evidence="2 3" key="1">
    <citation type="journal article" date="2020" name="New Microbes New Infect">
        <title>Sellimonas caecigallum sp. nov., description and genome sequence of a new member of the Sellimonas genus isolated from the cecum of feral chicken.</title>
        <authorList>
            <person name="Wongkuna S."/>
            <person name="Ghimire S."/>
            <person name="Antony L."/>
            <person name="Chankhamhaengdecha S."/>
            <person name="Janvilisri T."/>
            <person name="Scaria J."/>
        </authorList>
    </citation>
    <scope>NUCLEOTIDE SEQUENCE [LARGE SCALE GENOMIC DNA]</scope>
    <source>
        <strain evidence="2 3">SW451</strain>
    </source>
</reference>
<dbReference type="Proteomes" id="UP000779049">
    <property type="component" value="Unassembled WGS sequence"/>
</dbReference>
<protein>
    <submittedName>
        <fullName evidence="2">Protease complex subunit PrcB family protein</fullName>
    </submittedName>
</protein>
<comment type="caution">
    <text evidence="2">The sequence shown here is derived from an EMBL/GenBank/DDBJ whole genome shotgun (WGS) entry which is preliminary data.</text>
</comment>
<evidence type="ECO:0000313" key="2">
    <source>
        <dbReference type="EMBL" id="MBY0758278.1"/>
    </source>
</evidence>
<keyword evidence="2" id="KW-0378">Hydrolase</keyword>
<evidence type="ECO:0000313" key="3">
    <source>
        <dbReference type="Proteomes" id="UP000779049"/>
    </source>
</evidence>
<evidence type="ECO:0000259" key="1">
    <source>
        <dbReference type="Pfam" id="PF14343"/>
    </source>
</evidence>
<feature type="domain" description="PrcB C-terminal" evidence="1">
    <location>
        <begin position="63"/>
        <end position="119"/>
    </location>
</feature>
<gene>
    <name evidence="2" type="ORF">FLB61_04085</name>
</gene>
<proteinExistence type="predicted"/>
<dbReference type="EMBL" id="VIRV01000003">
    <property type="protein sequence ID" value="MBY0758278.1"/>
    <property type="molecule type" value="Genomic_DNA"/>
</dbReference>